<dbReference type="SMART" id="SM00091">
    <property type="entry name" value="PAS"/>
    <property type="match status" value="2"/>
</dbReference>
<dbReference type="GO" id="GO:0003677">
    <property type="term" value="F:DNA binding"/>
    <property type="evidence" value="ECO:0007669"/>
    <property type="project" value="UniProtKB-KW"/>
</dbReference>
<keyword evidence="5" id="KW-0804">Transcription</keyword>
<feature type="domain" description="PAC" evidence="10">
    <location>
        <begin position="161"/>
        <end position="221"/>
    </location>
</feature>
<dbReference type="PROSITE" id="PS50112">
    <property type="entry name" value="PAS"/>
    <property type="match status" value="1"/>
</dbReference>
<dbReference type="Gene3D" id="1.10.8.60">
    <property type="match status" value="1"/>
</dbReference>
<keyword evidence="2" id="KW-0058">Aromatic hydrocarbons catabolism</keyword>
<comment type="caution">
    <text evidence="11">The sequence shown here is derived from an EMBL/GenBank/DDBJ whole genome shotgun (WGS) entry which is preliminary data.</text>
</comment>
<proteinExistence type="predicted"/>
<dbReference type="RefSeq" id="WP_204516946.1">
    <property type="nucleotide sequence ID" value="NZ_BAABIN010000015.1"/>
</dbReference>
<dbReference type="Pfam" id="PF18024">
    <property type="entry name" value="HTH_50"/>
    <property type="match status" value="1"/>
</dbReference>
<organism evidence="11 12">
    <name type="scientific">Brevibacillus fulvus</name>
    <dbReference type="NCBI Taxonomy" id="1125967"/>
    <lineage>
        <taxon>Bacteria</taxon>
        <taxon>Bacillati</taxon>
        <taxon>Bacillota</taxon>
        <taxon>Bacilli</taxon>
        <taxon>Bacillales</taxon>
        <taxon>Paenibacillaceae</taxon>
        <taxon>Brevibacillus</taxon>
    </lineage>
</organism>
<dbReference type="NCBIfam" id="TIGR00229">
    <property type="entry name" value="sensory_box"/>
    <property type="match status" value="1"/>
</dbReference>
<dbReference type="Gene3D" id="1.10.10.60">
    <property type="entry name" value="Homeodomain-like"/>
    <property type="match status" value="1"/>
</dbReference>
<dbReference type="SUPFAM" id="SSF52540">
    <property type="entry name" value="P-loop containing nucleoside triphosphate hydrolases"/>
    <property type="match status" value="1"/>
</dbReference>
<dbReference type="Pfam" id="PF13426">
    <property type="entry name" value="PAS_9"/>
    <property type="match status" value="1"/>
</dbReference>
<dbReference type="Pfam" id="PF25601">
    <property type="entry name" value="AAA_lid_14"/>
    <property type="match status" value="1"/>
</dbReference>
<gene>
    <name evidence="11" type="ORF">JOD01_000810</name>
</gene>
<keyword evidence="4" id="KW-0805">Transcription regulation</keyword>
<dbReference type="SUPFAM" id="SSF55785">
    <property type="entry name" value="PYP-like sensor domain (PAS domain)"/>
    <property type="match status" value="1"/>
</dbReference>
<dbReference type="InterPro" id="IPR009057">
    <property type="entry name" value="Homeodomain-like_sf"/>
</dbReference>
<evidence type="ECO:0000259" key="10">
    <source>
        <dbReference type="PROSITE" id="PS50113"/>
    </source>
</evidence>
<dbReference type="SMART" id="SM00382">
    <property type="entry name" value="AAA"/>
    <property type="match status" value="1"/>
</dbReference>
<protein>
    <recommendedName>
        <fullName evidence="6">HTH-type transcriptional regulatory protein TyrR</fullName>
    </recommendedName>
</protein>
<dbReference type="Proteomes" id="UP000717624">
    <property type="component" value="Unassembled WGS sequence"/>
</dbReference>
<dbReference type="InterPro" id="IPR027417">
    <property type="entry name" value="P-loop_NTPase"/>
</dbReference>
<dbReference type="PANTHER" id="PTHR32071">
    <property type="entry name" value="TRANSCRIPTIONAL REGULATORY PROTEIN"/>
    <property type="match status" value="1"/>
</dbReference>
<dbReference type="PROSITE" id="PS50113">
    <property type="entry name" value="PAC"/>
    <property type="match status" value="1"/>
</dbReference>
<feature type="domain" description="PAS" evidence="9">
    <location>
        <begin position="103"/>
        <end position="154"/>
    </location>
</feature>
<dbReference type="CDD" id="cd00009">
    <property type="entry name" value="AAA"/>
    <property type="match status" value="1"/>
</dbReference>
<dbReference type="InterPro" id="IPR000014">
    <property type="entry name" value="PAS"/>
</dbReference>
<dbReference type="InterPro" id="IPR058031">
    <property type="entry name" value="AAA_lid_NorR"/>
</dbReference>
<evidence type="ECO:0000256" key="7">
    <source>
        <dbReference type="SAM" id="Coils"/>
    </source>
</evidence>
<dbReference type="Gene3D" id="3.40.50.300">
    <property type="entry name" value="P-loop containing nucleotide triphosphate hydrolases"/>
    <property type="match status" value="1"/>
</dbReference>
<evidence type="ECO:0000256" key="3">
    <source>
        <dbReference type="ARBA" id="ARBA00022840"/>
    </source>
</evidence>
<dbReference type="CDD" id="cd00130">
    <property type="entry name" value="PAS"/>
    <property type="match status" value="1"/>
</dbReference>
<feature type="domain" description="Sigma-54 factor interaction" evidence="8">
    <location>
        <begin position="247"/>
        <end position="477"/>
    </location>
</feature>
<dbReference type="EMBL" id="JAFBEB010000002">
    <property type="protein sequence ID" value="MBM7589212.1"/>
    <property type="molecule type" value="Genomic_DNA"/>
</dbReference>
<evidence type="ECO:0000256" key="4">
    <source>
        <dbReference type="ARBA" id="ARBA00023015"/>
    </source>
</evidence>
<dbReference type="InterPro" id="IPR025662">
    <property type="entry name" value="Sigma_54_int_dom_ATP-bd_1"/>
</dbReference>
<keyword evidence="1" id="KW-0547">Nucleotide-binding</keyword>
<dbReference type="FunFam" id="3.40.50.300:FF:000006">
    <property type="entry name" value="DNA-binding transcriptional regulator NtrC"/>
    <property type="match status" value="1"/>
</dbReference>
<dbReference type="InterPro" id="IPR002078">
    <property type="entry name" value="Sigma_54_int"/>
</dbReference>
<dbReference type="Gene3D" id="3.30.450.20">
    <property type="entry name" value="PAS domain"/>
    <property type="match status" value="1"/>
</dbReference>
<accession>A0A938Y0B3</accession>
<dbReference type="GO" id="GO:0006355">
    <property type="term" value="P:regulation of DNA-templated transcription"/>
    <property type="evidence" value="ECO:0007669"/>
    <property type="project" value="InterPro"/>
</dbReference>
<keyword evidence="7" id="KW-0175">Coiled coil</keyword>
<evidence type="ECO:0000313" key="12">
    <source>
        <dbReference type="Proteomes" id="UP000717624"/>
    </source>
</evidence>
<dbReference type="SUPFAM" id="SSF46689">
    <property type="entry name" value="Homeodomain-like"/>
    <property type="match status" value="1"/>
</dbReference>
<dbReference type="InterPro" id="IPR025944">
    <property type="entry name" value="Sigma_54_int_dom_CS"/>
</dbReference>
<dbReference type="PROSITE" id="PS00688">
    <property type="entry name" value="SIGMA54_INTERACT_3"/>
    <property type="match status" value="1"/>
</dbReference>
<evidence type="ECO:0000256" key="6">
    <source>
        <dbReference type="ARBA" id="ARBA00029500"/>
    </source>
</evidence>
<evidence type="ECO:0000256" key="1">
    <source>
        <dbReference type="ARBA" id="ARBA00022741"/>
    </source>
</evidence>
<dbReference type="AlphaFoldDB" id="A0A938Y0B3"/>
<sequence length="558" mass="63695">MRHFQNWLEYLPFPIVITSQEGIIEHYNFLFGRLTGSDTVGLDIKTVFDQWQADTSFLVSATLHHHAYKLLHQQIRQDDEDFTLYLVADHTQVQLLRQEVLNLQSQLEAVMESSNDGIYITDHNGVTLKVNSAIEKMTGLPRHCFIGHNVKELVEKGVLKRSITLKVLSERKRVDYIYNLDEKKAFATGIPVFNEDGEIDKIVTNVRDLTELNQFYNELQRALHLNDRYRKELEKIKTKLKLQSPDVVIESKQMMDIYDMAERIADVDATVLILGETGVGKDVLARHIYRCSSRNGKGEFIKVNCGAIPHDLLESELFGYEAGAFTGANRSGKPGMFELADQGVLFLDEVGELPLSLQVKLLVALQEKKIQRIGSTKTKSVDVRLIAATNRDLKQMVAELKFREDLYYRLNVLPIVIPPLRERKEDILPLAHSVLTKLNQKYGTAKELDEKLERFFYHYHWPGNVRELANLVERLVLTVPEQTLLVKDLPADYQQKEQSSATAASAPAKVITLKEAAEIAEREILAMAVQKYQSTYKIAEELGTSQATIVRKLKKYKL</sequence>
<evidence type="ECO:0000256" key="5">
    <source>
        <dbReference type="ARBA" id="ARBA00023163"/>
    </source>
</evidence>
<dbReference type="InterPro" id="IPR030828">
    <property type="entry name" value="HTH_TyrR"/>
</dbReference>
<dbReference type="PROSITE" id="PS00675">
    <property type="entry name" value="SIGMA54_INTERACT_1"/>
    <property type="match status" value="1"/>
</dbReference>
<reference evidence="11" key="1">
    <citation type="submission" date="2021-01" db="EMBL/GenBank/DDBJ databases">
        <title>Genomic Encyclopedia of Type Strains, Phase IV (KMG-IV): sequencing the most valuable type-strain genomes for metagenomic binning, comparative biology and taxonomic classification.</title>
        <authorList>
            <person name="Goeker M."/>
        </authorList>
    </citation>
    <scope>NUCLEOTIDE SEQUENCE</scope>
    <source>
        <strain evidence="11">DSM 25523</strain>
    </source>
</reference>
<dbReference type="InterPro" id="IPR003593">
    <property type="entry name" value="AAA+_ATPase"/>
</dbReference>
<dbReference type="GO" id="GO:0005524">
    <property type="term" value="F:ATP binding"/>
    <property type="evidence" value="ECO:0007669"/>
    <property type="project" value="UniProtKB-KW"/>
</dbReference>
<keyword evidence="3" id="KW-0067">ATP-binding</keyword>
<evidence type="ECO:0000313" key="11">
    <source>
        <dbReference type="EMBL" id="MBM7589212.1"/>
    </source>
</evidence>
<dbReference type="InterPro" id="IPR035965">
    <property type="entry name" value="PAS-like_dom_sf"/>
</dbReference>
<dbReference type="Pfam" id="PF00158">
    <property type="entry name" value="Sigma54_activat"/>
    <property type="match status" value="1"/>
</dbReference>
<keyword evidence="12" id="KW-1185">Reference proteome</keyword>
<evidence type="ECO:0000259" key="9">
    <source>
        <dbReference type="PROSITE" id="PS50112"/>
    </source>
</evidence>
<name>A0A938Y0B3_9BACL</name>
<evidence type="ECO:0000259" key="8">
    <source>
        <dbReference type="PROSITE" id="PS50045"/>
    </source>
</evidence>
<dbReference type="PANTHER" id="PTHR32071:SF57">
    <property type="entry name" value="C4-DICARBOXYLATE TRANSPORT TRANSCRIPTIONAL REGULATORY PROTEIN DCTD"/>
    <property type="match status" value="1"/>
</dbReference>
<evidence type="ECO:0000256" key="2">
    <source>
        <dbReference type="ARBA" id="ARBA00022797"/>
    </source>
</evidence>
<dbReference type="PROSITE" id="PS50045">
    <property type="entry name" value="SIGMA54_INTERACT_4"/>
    <property type="match status" value="1"/>
</dbReference>
<feature type="coiled-coil region" evidence="7">
    <location>
        <begin position="212"/>
        <end position="239"/>
    </location>
</feature>
<dbReference type="InterPro" id="IPR000700">
    <property type="entry name" value="PAS-assoc_C"/>
</dbReference>